<evidence type="ECO:0000313" key="2">
    <source>
        <dbReference type="Proteomes" id="UP000276295"/>
    </source>
</evidence>
<evidence type="ECO:0000313" key="1">
    <source>
        <dbReference type="EMBL" id="RJT27053.1"/>
    </source>
</evidence>
<sequence length="137" mass="16018">MCQLRVGRVRHFSLANVNNEEFKIKNVKLMIEDANSLEMRGLLRRSMTVWQSIAIDTTADDEERNLAWQKIVQITSLQSQKIRQESECIKRASNKMNNVDTDRQQVITYLKKGLSPKEIKTLTYRSDAFIYGCKKYL</sequence>
<name>A0A3A5JXP6_9ENTR</name>
<dbReference type="EMBL" id="QZWH01000006">
    <property type="protein sequence ID" value="RJT27053.1"/>
    <property type="molecule type" value="Genomic_DNA"/>
</dbReference>
<dbReference type="Proteomes" id="UP000276295">
    <property type="component" value="Unassembled WGS sequence"/>
</dbReference>
<keyword evidence="2" id="KW-1185">Reference proteome</keyword>
<dbReference type="AlphaFoldDB" id="A0A3A5JXP6"/>
<comment type="caution">
    <text evidence="1">The sequence shown here is derived from an EMBL/GenBank/DDBJ whole genome shotgun (WGS) entry which is preliminary data.</text>
</comment>
<gene>
    <name evidence="1" type="ORF">D6029_04535</name>
</gene>
<accession>A0A3A5JXP6</accession>
<organism evidence="1 2">
    <name type="scientific">Buttiauxella izardii</name>
    <dbReference type="NCBI Taxonomy" id="82991"/>
    <lineage>
        <taxon>Bacteria</taxon>
        <taxon>Pseudomonadati</taxon>
        <taxon>Pseudomonadota</taxon>
        <taxon>Gammaproteobacteria</taxon>
        <taxon>Enterobacterales</taxon>
        <taxon>Enterobacteriaceae</taxon>
        <taxon>Buttiauxella</taxon>
    </lineage>
</organism>
<protein>
    <submittedName>
        <fullName evidence="1">Uncharacterized protein</fullName>
    </submittedName>
</protein>
<reference evidence="1 2" key="1">
    <citation type="submission" date="2018-09" db="EMBL/GenBank/DDBJ databases">
        <title>Draft genome sequence of Buttiauxella izardii CCUG 35510T.</title>
        <authorList>
            <person name="Salva-Serra F."/>
            <person name="Marathe N."/>
            <person name="Moore E."/>
            <person name="Stadler-Svensson L."/>
            <person name="Engstrom-Jakobsson H."/>
        </authorList>
    </citation>
    <scope>NUCLEOTIDE SEQUENCE [LARGE SCALE GENOMIC DNA]</scope>
    <source>
        <strain evidence="1 2">CCUG 35510</strain>
    </source>
</reference>
<proteinExistence type="predicted"/>